<evidence type="ECO:0000256" key="3">
    <source>
        <dbReference type="ARBA" id="ARBA00022723"/>
    </source>
</evidence>
<protein>
    <submittedName>
        <fullName evidence="7">Rubredoxin</fullName>
    </submittedName>
</protein>
<dbReference type="SUPFAM" id="SSF57802">
    <property type="entry name" value="Rubredoxin-like"/>
    <property type="match status" value="1"/>
</dbReference>
<dbReference type="InterPro" id="IPR050526">
    <property type="entry name" value="Rubredoxin_ET"/>
</dbReference>
<evidence type="ECO:0000256" key="1">
    <source>
        <dbReference type="ARBA" id="ARBA00001965"/>
    </source>
</evidence>
<comment type="caution">
    <text evidence="7">The sequence shown here is derived from an EMBL/GenBank/DDBJ whole genome shotgun (WGS) entry which is preliminary data.</text>
</comment>
<evidence type="ECO:0000259" key="6">
    <source>
        <dbReference type="PROSITE" id="PS50903"/>
    </source>
</evidence>
<keyword evidence="4" id="KW-0249">Electron transport</keyword>
<accession>A0ABW3W9U3</accession>
<keyword evidence="2" id="KW-0813">Transport</keyword>
<dbReference type="PANTHER" id="PTHR47627">
    <property type="entry name" value="RUBREDOXIN"/>
    <property type="match status" value="1"/>
</dbReference>
<comment type="cofactor">
    <cofactor evidence="1">
        <name>Fe(3+)</name>
        <dbReference type="ChEBI" id="CHEBI:29034"/>
    </cofactor>
</comment>
<reference evidence="8" key="1">
    <citation type="journal article" date="2019" name="Int. J. Syst. Evol. Microbiol.">
        <title>The Global Catalogue of Microorganisms (GCM) 10K type strain sequencing project: providing services to taxonomists for standard genome sequencing and annotation.</title>
        <authorList>
            <consortium name="The Broad Institute Genomics Platform"/>
            <consortium name="The Broad Institute Genome Sequencing Center for Infectious Disease"/>
            <person name="Wu L."/>
            <person name="Ma J."/>
        </authorList>
    </citation>
    <scope>NUCLEOTIDE SEQUENCE [LARGE SCALE GENOMIC DNA]</scope>
    <source>
        <strain evidence="8">CCUG 48884</strain>
    </source>
</reference>
<dbReference type="PROSITE" id="PS00202">
    <property type="entry name" value="RUBREDOXIN"/>
    <property type="match status" value="1"/>
</dbReference>
<sequence length="49" mass="5163">MCLTCGFIYDEATGLPGQGIAPGTALSDLPVDWVCPDCGQPRDSFETVD</sequence>
<dbReference type="PROSITE" id="PS50903">
    <property type="entry name" value="RUBREDOXIN_LIKE"/>
    <property type="match status" value="1"/>
</dbReference>
<dbReference type="EMBL" id="JBHTMC010000008">
    <property type="protein sequence ID" value="MFD1262817.1"/>
    <property type="molecule type" value="Genomic_DNA"/>
</dbReference>
<dbReference type="InterPro" id="IPR024935">
    <property type="entry name" value="Rubredoxin_dom"/>
</dbReference>
<gene>
    <name evidence="7" type="ORF">ACFQ4M_04420</name>
</gene>
<dbReference type="InterPro" id="IPR018527">
    <property type="entry name" value="Rubredoxin_Fe_BS"/>
</dbReference>
<organism evidence="7 8">
    <name type="scientific">Thauera mechernichensis</name>
    <dbReference type="NCBI Taxonomy" id="82788"/>
    <lineage>
        <taxon>Bacteria</taxon>
        <taxon>Pseudomonadati</taxon>
        <taxon>Pseudomonadota</taxon>
        <taxon>Betaproteobacteria</taxon>
        <taxon>Rhodocyclales</taxon>
        <taxon>Zoogloeaceae</taxon>
        <taxon>Thauera</taxon>
    </lineage>
</organism>
<evidence type="ECO:0000256" key="5">
    <source>
        <dbReference type="ARBA" id="ARBA00023004"/>
    </source>
</evidence>
<feature type="domain" description="Rubredoxin-like" evidence="6">
    <location>
        <begin position="2"/>
        <end position="48"/>
    </location>
</feature>
<evidence type="ECO:0000313" key="7">
    <source>
        <dbReference type="EMBL" id="MFD1262817.1"/>
    </source>
</evidence>
<dbReference type="Gene3D" id="2.20.28.10">
    <property type="match status" value="1"/>
</dbReference>
<dbReference type="Pfam" id="PF00301">
    <property type="entry name" value="Rubredoxin"/>
    <property type="match status" value="1"/>
</dbReference>
<dbReference type="RefSeq" id="WP_157384659.1">
    <property type="nucleotide sequence ID" value="NZ_JBHTMC010000008.1"/>
</dbReference>
<evidence type="ECO:0000256" key="2">
    <source>
        <dbReference type="ARBA" id="ARBA00022448"/>
    </source>
</evidence>
<keyword evidence="8" id="KW-1185">Reference proteome</keyword>
<keyword evidence="3" id="KW-0479">Metal-binding</keyword>
<evidence type="ECO:0000313" key="8">
    <source>
        <dbReference type="Proteomes" id="UP001597158"/>
    </source>
</evidence>
<dbReference type="PANTHER" id="PTHR47627:SF1">
    <property type="entry name" value="RUBREDOXIN-1-RELATED"/>
    <property type="match status" value="1"/>
</dbReference>
<keyword evidence="5" id="KW-0408">Iron</keyword>
<proteinExistence type="predicted"/>
<dbReference type="CDD" id="cd00730">
    <property type="entry name" value="rubredoxin"/>
    <property type="match status" value="1"/>
</dbReference>
<name>A0ABW3W9U3_9RHOO</name>
<evidence type="ECO:0000256" key="4">
    <source>
        <dbReference type="ARBA" id="ARBA00022982"/>
    </source>
</evidence>
<dbReference type="InterPro" id="IPR024934">
    <property type="entry name" value="Rubredoxin-like_dom"/>
</dbReference>
<dbReference type="Proteomes" id="UP001597158">
    <property type="component" value="Unassembled WGS sequence"/>
</dbReference>